<dbReference type="RefSeq" id="WP_284231669.1">
    <property type="nucleotide sequence ID" value="NZ_BSUL01000001.1"/>
</dbReference>
<evidence type="ECO:0000313" key="2">
    <source>
        <dbReference type="Proteomes" id="UP001157160"/>
    </source>
</evidence>
<evidence type="ECO:0000313" key="1">
    <source>
        <dbReference type="EMBL" id="GMA28309.1"/>
    </source>
</evidence>
<organism evidence="1 2">
    <name type="scientific">Arenivirga flava</name>
    <dbReference type="NCBI Taxonomy" id="1930060"/>
    <lineage>
        <taxon>Bacteria</taxon>
        <taxon>Bacillati</taxon>
        <taxon>Actinomycetota</taxon>
        <taxon>Actinomycetes</taxon>
        <taxon>Micrococcales</taxon>
        <taxon>Microbacteriaceae</taxon>
        <taxon>Arenivirga</taxon>
    </lineage>
</organism>
<protein>
    <recommendedName>
        <fullName evidence="3">Tetracycline repressor TetR C-terminal domain-containing protein</fullName>
    </recommendedName>
</protein>
<sequence length="175" mass="18915">MLYHHIGGQEQVIGGVVERLLDGLRAPDPALPWQEWFRALLHPVRPTLLRFPGSARWLLLHAPAFPAITAVFDAGIAALARDGIARPALAATTIIDTAMMAITLHDDRTGLHDGPRDHGAILDRFIAVRDASSSAGQLIDEVIGPLAHAEDDVLEQHYRYLLESLMAGIAARSGA</sequence>
<keyword evidence="2" id="KW-1185">Reference proteome</keyword>
<dbReference type="InterPro" id="IPR036271">
    <property type="entry name" value="Tet_transcr_reg_TetR-rel_C_sf"/>
</dbReference>
<dbReference type="EMBL" id="BSUL01000001">
    <property type="protein sequence ID" value="GMA28309.1"/>
    <property type="molecule type" value="Genomic_DNA"/>
</dbReference>
<reference evidence="1 2" key="1">
    <citation type="journal article" date="2014" name="Int. J. Syst. Evol. Microbiol.">
        <title>Complete genome sequence of Corynebacterium casei LMG S-19264T (=DSM 44701T), isolated from a smear-ripened cheese.</title>
        <authorList>
            <consortium name="US DOE Joint Genome Institute (JGI-PGF)"/>
            <person name="Walter F."/>
            <person name="Albersmeier A."/>
            <person name="Kalinowski J."/>
            <person name="Ruckert C."/>
        </authorList>
    </citation>
    <scope>NUCLEOTIDE SEQUENCE [LARGE SCALE GENOMIC DNA]</scope>
    <source>
        <strain evidence="1 2">NBRC 112289</strain>
    </source>
</reference>
<dbReference type="AlphaFoldDB" id="A0AA37UG66"/>
<comment type="caution">
    <text evidence="1">The sequence shown here is derived from an EMBL/GenBank/DDBJ whole genome shotgun (WGS) entry which is preliminary data.</text>
</comment>
<dbReference type="Proteomes" id="UP001157160">
    <property type="component" value="Unassembled WGS sequence"/>
</dbReference>
<gene>
    <name evidence="1" type="ORF">GCM10025874_15620</name>
</gene>
<evidence type="ECO:0008006" key="3">
    <source>
        <dbReference type="Google" id="ProtNLM"/>
    </source>
</evidence>
<proteinExistence type="predicted"/>
<name>A0AA37UG66_9MICO</name>
<accession>A0AA37UG66</accession>
<dbReference type="SUPFAM" id="SSF48498">
    <property type="entry name" value="Tetracyclin repressor-like, C-terminal domain"/>
    <property type="match status" value="1"/>
</dbReference>
<dbReference type="Gene3D" id="1.10.357.10">
    <property type="entry name" value="Tetracycline Repressor, domain 2"/>
    <property type="match status" value="1"/>
</dbReference>